<evidence type="ECO:0000313" key="1">
    <source>
        <dbReference type="EMBL" id="CAJ1943493.1"/>
    </source>
</evidence>
<dbReference type="AlphaFoldDB" id="A0AAD2FLY0"/>
<proteinExistence type="predicted"/>
<protein>
    <submittedName>
        <fullName evidence="1">Uncharacterized protein</fullName>
    </submittedName>
</protein>
<evidence type="ECO:0000313" key="2">
    <source>
        <dbReference type="Proteomes" id="UP001295423"/>
    </source>
</evidence>
<dbReference type="EMBL" id="CAKOGP040001113">
    <property type="protein sequence ID" value="CAJ1943493.1"/>
    <property type="molecule type" value="Genomic_DNA"/>
</dbReference>
<sequence length="116" mass="13274">MLLYHSSTSAAELRHCIEDQEEVEASLVDNFGMTPFHILFSSVGTSQGELLDVLLDKYYCSCHTILNLEDANGKRPLDYLVANWTEATKYLYEQTLQRWMVDLMGCLGALFWMEAI</sequence>
<gene>
    <name evidence="1" type="ORF">CYCCA115_LOCUS8468</name>
</gene>
<comment type="caution">
    <text evidence="1">The sequence shown here is derived from an EMBL/GenBank/DDBJ whole genome shotgun (WGS) entry which is preliminary data.</text>
</comment>
<name>A0AAD2FLY0_9STRA</name>
<dbReference type="InterPro" id="IPR036770">
    <property type="entry name" value="Ankyrin_rpt-contain_sf"/>
</dbReference>
<organism evidence="1 2">
    <name type="scientific">Cylindrotheca closterium</name>
    <dbReference type="NCBI Taxonomy" id="2856"/>
    <lineage>
        <taxon>Eukaryota</taxon>
        <taxon>Sar</taxon>
        <taxon>Stramenopiles</taxon>
        <taxon>Ochrophyta</taxon>
        <taxon>Bacillariophyta</taxon>
        <taxon>Bacillariophyceae</taxon>
        <taxon>Bacillariophycidae</taxon>
        <taxon>Bacillariales</taxon>
        <taxon>Bacillariaceae</taxon>
        <taxon>Cylindrotheca</taxon>
    </lineage>
</organism>
<dbReference type="Gene3D" id="1.25.40.20">
    <property type="entry name" value="Ankyrin repeat-containing domain"/>
    <property type="match status" value="1"/>
</dbReference>
<keyword evidence="2" id="KW-1185">Reference proteome</keyword>
<dbReference type="Proteomes" id="UP001295423">
    <property type="component" value="Unassembled WGS sequence"/>
</dbReference>
<accession>A0AAD2FLY0</accession>
<reference evidence="1" key="1">
    <citation type="submission" date="2023-08" db="EMBL/GenBank/DDBJ databases">
        <authorList>
            <person name="Audoor S."/>
            <person name="Bilcke G."/>
        </authorList>
    </citation>
    <scope>NUCLEOTIDE SEQUENCE</scope>
</reference>